<reference evidence="2" key="1">
    <citation type="submission" date="2014-09" db="EMBL/GenBank/DDBJ databases">
        <authorList>
            <person name="Probst J Alexander"/>
        </authorList>
    </citation>
    <scope>NUCLEOTIDE SEQUENCE</scope>
</reference>
<accession>A0A098EC04</accession>
<dbReference type="InterPro" id="IPR041685">
    <property type="entry name" value="AAA_GajA/Old/RecF-like"/>
</dbReference>
<protein>
    <recommendedName>
        <fullName evidence="1">Endonuclease GajA/Old nuclease/RecF-like AAA domain-containing protein</fullName>
    </recommendedName>
</protein>
<dbReference type="Pfam" id="PF13175">
    <property type="entry name" value="AAA_15"/>
    <property type="match status" value="1"/>
</dbReference>
<dbReference type="PANTHER" id="PTHR43581">
    <property type="entry name" value="ATP/GTP PHOSPHATASE"/>
    <property type="match status" value="1"/>
</dbReference>
<dbReference type="EMBL" id="CCXY01000345">
    <property type="protein sequence ID" value="CEG13522.1"/>
    <property type="molecule type" value="Genomic_DNA"/>
</dbReference>
<sequence>MTGFAVKYNTTDISYSEAFAGSGETAVVKLIHDLMNVKEYSLILLDEPETSLHPEAQRNLIKFLLKQIKLKKLQIVVSTHSPDIIEGMPKESIKVIYENPVTNKINVIENVVPQEAFVRLGRFTDKRIIIVEDSLAKLIVNKILEDNENDFKGLFEVRFFPGGASRIYREEMIVYSKEDGKKHFVIFDGDQRGGGKIDIRAIPDNQKNLNDLREKIKNITNNQEVKFITDSGPPEKQEEQEKDQMLKYIDYHYHCVFYLPKNKPEEIIWSDEVFGKADMDDEKKTEIKKEEDIKKKFNLFAKYNWGDNSNEYHDKAYEYFILRWLKKPNDDYTAIKDILQKIKENTPKK</sequence>
<evidence type="ECO:0000313" key="2">
    <source>
        <dbReference type="EMBL" id="CEG13522.1"/>
    </source>
</evidence>
<evidence type="ECO:0000259" key="1">
    <source>
        <dbReference type="Pfam" id="PF13175"/>
    </source>
</evidence>
<organism evidence="2">
    <name type="scientific">groundwater metagenome</name>
    <dbReference type="NCBI Taxonomy" id="717931"/>
    <lineage>
        <taxon>unclassified sequences</taxon>
        <taxon>metagenomes</taxon>
        <taxon>ecological metagenomes</taxon>
    </lineage>
</organism>
<proteinExistence type="predicted"/>
<dbReference type="SUPFAM" id="SSF52540">
    <property type="entry name" value="P-loop containing nucleoside triphosphate hydrolases"/>
    <property type="match status" value="1"/>
</dbReference>
<dbReference type="InterPro" id="IPR051396">
    <property type="entry name" value="Bact_Antivir_Def_Nuclease"/>
</dbReference>
<gene>
    <name evidence="2" type="ORF">MSIBF_A4090007</name>
</gene>
<dbReference type="Gene3D" id="3.40.50.300">
    <property type="entry name" value="P-loop containing nucleotide triphosphate hydrolases"/>
    <property type="match status" value="1"/>
</dbReference>
<dbReference type="PANTHER" id="PTHR43581:SF4">
    <property type="entry name" value="ATP_GTP PHOSPHATASE"/>
    <property type="match status" value="1"/>
</dbReference>
<dbReference type="InterPro" id="IPR027417">
    <property type="entry name" value="P-loop_NTPase"/>
</dbReference>
<feature type="domain" description="Endonuclease GajA/Old nuclease/RecF-like AAA" evidence="1">
    <location>
        <begin position="38"/>
        <end position="85"/>
    </location>
</feature>
<dbReference type="AlphaFoldDB" id="A0A098EC04"/>
<name>A0A098EC04_9ZZZZ</name>